<proteinExistence type="inferred from homology"/>
<comment type="subunit">
    <text evidence="5">Homodimer.</text>
</comment>
<comment type="similarity">
    <text evidence="1">Belongs to the class IV-like SAM-binding methyltransferase superfamily. RNA methyltransferase TrmH family.</text>
</comment>
<dbReference type="SUPFAM" id="SSF75217">
    <property type="entry name" value="alpha/beta knot"/>
    <property type="match status" value="1"/>
</dbReference>
<comment type="function">
    <text evidence="5">Catalyzes the formation of 2'O-methylated cytidine (Cm32) or 2'O-methylated uridine (Um32) at position 32 in tRNA.</text>
</comment>
<evidence type="ECO:0000259" key="6">
    <source>
        <dbReference type="Pfam" id="PF00588"/>
    </source>
</evidence>
<dbReference type="InterPro" id="IPR004384">
    <property type="entry name" value="RNA_MeTrfase_TrmJ/LasT"/>
</dbReference>
<evidence type="ECO:0000256" key="2">
    <source>
        <dbReference type="ARBA" id="ARBA00022603"/>
    </source>
</evidence>
<dbReference type="CDD" id="cd18093">
    <property type="entry name" value="SpoU-like_TrmJ"/>
    <property type="match status" value="1"/>
</dbReference>
<evidence type="ECO:0000313" key="8">
    <source>
        <dbReference type="Proteomes" id="UP000245629"/>
    </source>
</evidence>
<organism evidence="7 8">
    <name type="scientific">Azospirillum thermophilum</name>
    <dbReference type="NCBI Taxonomy" id="2202148"/>
    <lineage>
        <taxon>Bacteria</taxon>
        <taxon>Pseudomonadati</taxon>
        <taxon>Pseudomonadota</taxon>
        <taxon>Alphaproteobacteria</taxon>
        <taxon>Rhodospirillales</taxon>
        <taxon>Azospirillaceae</taxon>
        <taxon>Azospirillum</taxon>
    </lineage>
</organism>
<dbReference type="Gene3D" id="3.40.1280.10">
    <property type="match status" value="1"/>
</dbReference>
<evidence type="ECO:0000256" key="1">
    <source>
        <dbReference type="ARBA" id="ARBA00007228"/>
    </source>
</evidence>
<keyword evidence="5" id="KW-0819">tRNA processing</keyword>
<dbReference type="InterPro" id="IPR029026">
    <property type="entry name" value="tRNA_m1G_MTases_N"/>
</dbReference>
<comment type="catalytic activity">
    <reaction evidence="5">
        <text>uridine(32) in tRNA + S-adenosyl-L-methionine = 2'-O-methyluridine(32) in tRNA + S-adenosyl-L-homocysteine + H(+)</text>
        <dbReference type="Rhea" id="RHEA:42936"/>
        <dbReference type="Rhea" id="RHEA-COMP:10107"/>
        <dbReference type="Rhea" id="RHEA-COMP:10290"/>
        <dbReference type="ChEBI" id="CHEBI:15378"/>
        <dbReference type="ChEBI" id="CHEBI:57856"/>
        <dbReference type="ChEBI" id="CHEBI:59789"/>
        <dbReference type="ChEBI" id="CHEBI:65315"/>
        <dbReference type="ChEBI" id="CHEBI:74478"/>
        <dbReference type="EC" id="2.1.1.200"/>
    </reaction>
</comment>
<keyword evidence="8" id="KW-1185">Reference proteome</keyword>
<keyword evidence="3 7" id="KW-0808">Transferase</keyword>
<dbReference type="OrthoDB" id="9806346at2"/>
<dbReference type="GO" id="GO:0106339">
    <property type="term" value="F:tRNA (cytidine(32)-2'-O)-methyltransferase activity"/>
    <property type="evidence" value="ECO:0007669"/>
    <property type="project" value="RHEA"/>
</dbReference>
<dbReference type="PIRSF" id="PIRSF004808">
    <property type="entry name" value="LasT"/>
    <property type="match status" value="1"/>
</dbReference>
<protein>
    <recommendedName>
        <fullName evidence="5">tRNA (cytidine/uridine-2'-O-)-methyltransferase TrmJ</fullName>
        <ecNumber evidence="5">2.1.1.200</ecNumber>
    </recommendedName>
    <alternativeName>
        <fullName evidence="5">tRNA (cytidine(32)/uridine(32)-2'-O)-methyltransferase</fullName>
    </alternativeName>
    <alternativeName>
        <fullName evidence="5">tRNA Cm32/Um32 methyltransferase</fullName>
    </alternativeName>
</protein>
<dbReference type="KEGG" id="azz:DEW08_15115"/>
<name>A0A2S2CS84_9PROT</name>
<dbReference type="GO" id="GO:0002128">
    <property type="term" value="P:tRNA nucleoside ribose methylation"/>
    <property type="evidence" value="ECO:0007669"/>
    <property type="project" value="TreeGrafter"/>
</dbReference>
<dbReference type="AlphaFoldDB" id="A0A2S2CS84"/>
<keyword evidence="5" id="KW-0963">Cytoplasm</keyword>
<reference evidence="8" key="1">
    <citation type="submission" date="2018-05" db="EMBL/GenBank/DDBJ databases">
        <title>Azospirillum thermophila sp. nov., a novel isolated from hot spring.</title>
        <authorList>
            <person name="Zhao Z."/>
        </authorList>
    </citation>
    <scope>NUCLEOTIDE SEQUENCE [LARGE SCALE GENOMIC DNA]</scope>
    <source>
        <strain evidence="8">CFH 70021</strain>
    </source>
</reference>
<evidence type="ECO:0000256" key="5">
    <source>
        <dbReference type="RuleBase" id="RU362024"/>
    </source>
</evidence>
<dbReference type="GO" id="GO:0160206">
    <property type="term" value="F:tRNA (cytidine(32)/uridine(32)-2'-O)-methyltransferase activity"/>
    <property type="evidence" value="ECO:0007669"/>
    <property type="project" value="UniProtKB-EC"/>
</dbReference>
<dbReference type="Pfam" id="PF00588">
    <property type="entry name" value="SpoU_methylase"/>
    <property type="match status" value="1"/>
</dbReference>
<dbReference type="Proteomes" id="UP000245629">
    <property type="component" value="Chromosome 2"/>
</dbReference>
<dbReference type="InterPro" id="IPR029028">
    <property type="entry name" value="Alpha/beta_knot_MTases"/>
</dbReference>
<keyword evidence="4 5" id="KW-0949">S-adenosyl-L-methionine</keyword>
<dbReference type="GO" id="GO:0005829">
    <property type="term" value="C:cytosol"/>
    <property type="evidence" value="ECO:0007669"/>
    <property type="project" value="TreeGrafter"/>
</dbReference>
<dbReference type="NCBIfam" id="TIGR00050">
    <property type="entry name" value="rRNA_methyl_1"/>
    <property type="match status" value="1"/>
</dbReference>
<dbReference type="EC" id="2.1.1.200" evidence="5"/>
<accession>A0A2S2CS84</accession>
<dbReference type="PANTHER" id="PTHR42786:SF7">
    <property type="entry name" value="TRNA_RRNA METHYLTRANSFERASE SPOU TYPE DOMAIN-CONTAINING PROTEIN"/>
    <property type="match status" value="1"/>
</dbReference>
<dbReference type="InterPro" id="IPR001537">
    <property type="entry name" value="SpoU_MeTrfase"/>
</dbReference>
<dbReference type="EMBL" id="CP029353">
    <property type="protein sequence ID" value="AWK87371.1"/>
    <property type="molecule type" value="Genomic_DNA"/>
</dbReference>
<feature type="domain" description="tRNA/rRNA methyltransferase SpoU type" evidence="6">
    <location>
        <begin position="17"/>
        <end position="167"/>
    </location>
</feature>
<evidence type="ECO:0000256" key="3">
    <source>
        <dbReference type="ARBA" id="ARBA00022679"/>
    </source>
</evidence>
<dbReference type="GO" id="GO:0003723">
    <property type="term" value="F:RNA binding"/>
    <property type="evidence" value="ECO:0007669"/>
    <property type="project" value="InterPro"/>
</dbReference>
<evidence type="ECO:0000256" key="4">
    <source>
        <dbReference type="ARBA" id="ARBA00022691"/>
    </source>
</evidence>
<comment type="catalytic activity">
    <reaction evidence="5">
        <text>cytidine(32) in tRNA + S-adenosyl-L-methionine = 2'-O-methylcytidine(32) in tRNA + S-adenosyl-L-homocysteine + H(+)</text>
        <dbReference type="Rhea" id="RHEA:42932"/>
        <dbReference type="Rhea" id="RHEA-COMP:10288"/>
        <dbReference type="Rhea" id="RHEA-COMP:10289"/>
        <dbReference type="ChEBI" id="CHEBI:15378"/>
        <dbReference type="ChEBI" id="CHEBI:57856"/>
        <dbReference type="ChEBI" id="CHEBI:59789"/>
        <dbReference type="ChEBI" id="CHEBI:74495"/>
        <dbReference type="ChEBI" id="CHEBI:82748"/>
        <dbReference type="EC" id="2.1.1.200"/>
    </reaction>
</comment>
<keyword evidence="2 5" id="KW-0489">Methyltransferase</keyword>
<dbReference type="RefSeq" id="WP_109328461.1">
    <property type="nucleotide sequence ID" value="NZ_CP029353.1"/>
</dbReference>
<dbReference type="Gene3D" id="1.10.8.590">
    <property type="match status" value="1"/>
</dbReference>
<evidence type="ECO:0000313" key="7">
    <source>
        <dbReference type="EMBL" id="AWK87371.1"/>
    </source>
</evidence>
<comment type="subcellular location">
    <subcellularLocation>
        <location evidence="5">Cytoplasm</location>
    </subcellularLocation>
</comment>
<gene>
    <name evidence="5" type="primary">trmJ</name>
    <name evidence="7" type="ORF">DEW08_15115</name>
</gene>
<sequence>MTSGKDPNRPSILGGPTVILVNPQLGENIGACARAMLNCGLTDLRLVKPRDGWPNEKAQAAASGADLVLDNARLYETTAEAVADLQMVFATTVRTRGMIQRFVTPREAAKEMRAGYSAGSTVGVLFGPERSGLVNDDLTLAGTLITVPLNPSFASLNLAQAVLLIGYEWFQTGEEIPAERVLHTGQTRLATKGELVNLFEHLEEALDRTGFFTTPEKRPSMVRTLRNALERMEMTEQEVRTFHGVIASLAGKRKDQL</sequence>
<dbReference type="PANTHER" id="PTHR42786">
    <property type="entry name" value="TRNA/RRNA METHYLTRANSFERASE"/>
    <property type="match status" value="1"/>
</dbReference>